<evidence type="ECO:0000256" key="6">
    <source>
        <dbReference type="ARBA" id="ARBA00023125"/>
    </source>
</evidence>
<accession>A0A1T4RW56</accession>
<dbReference type="CDD" id="cd07377">
    <property type="entry name" value="WHTH_GntR"/>
    <property type="match status" value="1"/>
</dbReference>
<keyword evidence="3" id="KW-0808">Transferase</keyword>
<keyword evidence="10" id="KW-1185">Reference proteome</keyword>
<dbReference type="GO" id="GO:0003700">
    <property type="term" value="F:DNA-binding transcription factor activity"/>
    <property type="evidence" value="ECO:0007669"/>
    <property type="project" value="InterPro"/>
</dbReference>
<keyword evidence="2" id="KW-0032">Aminotransferase</keyword>
<dbReference type="SUPFAM" id="SSF53383">
    <property type="entry name" value="PLP-dependent transferases"/>
    <property type="match status" value="1"/>
</dbReference>
<dbReference type="InterPro" id="IPR015424">
    <property type="entry name" value="PyrdxlP-dep_Trfase"/>
</dbReference>
<dbReference type="SUPFAM" id="SSF46785">
    <property type="entry name" value="Winged helix' DNA-binding domain"/>
    <property type="match status" value="1"/>
</dbReference>
<name>A0A1T4RW56_9GAMM</name>
<dbReference type="InterPro" id="IPR015422">
    <property type="entry name" value="PyrdxlP-dep_Trfase_small"/>
</dbReference>
<evidence type="ECO:0000256" key="7">
    <source>
        <dbReference type="ARBA" id="ARBA00023163"/>
    </source>
</evidence>
<dbReference type="EMBL" id="MTSM01000022">
    <property type="protein sequence ID" value="OPX54566.1"/>
    <property type="molecule type" value="Genomic_DNA"/>
</dbReference>
<evidence type="ECO:0000313" key="9">
    <source>
        <dbReference type="EMBL" id="OPX54566.1"/>
    </source>
</evidence>
<dbReference type="Gene3D" id="3.90.1150.10">
    <property type="entry name" value="Aspartate Aminotransferase, domain 1"/>
    <property type="match status" value="1"/>
</dbReference>
<evidence type="ECO:0000313" key="10">
    <source>
        <dbReference type="Proteomes" id="UP000191418"/>
    </source>
</evidence>
<organism evidence="9 10">
    <name type="scientific">Oceanospirillum multiglobuliferum</name>
    <dbReference type="NCBI Taxonomy" id="64969"/>
    <lineage>
        <taxon>Bacteria</taxon>
        <taxon>Pseudomonadati</taxon>
        <taxon>Pseudomonadota</taxon>
        <taxon>Gammaproteobacteria</taxon>
        <taxon>Oceanospirillales</taxon>
        <taxon>Oceanospirillaceae</taxon>
        <taxon>Oceanospirillum</taxon>
    </lineage>
</organism>
<dbReference type="InterPro" id="IPR004839">
    <property type="entry name" value="Aminotransferase_I/II_large"/>
</dbReference>
<dbReference type="InterPro" id="IPR036390">
    <property type="entry name" value="WH_DNA-bd_sf"/>
</dbReference>
<evidence type="ECO:0000256" key="1">
    <source>
        <dbReference type="ARBA" id="ARBA00005384"/>
    </source>
</evidence>
<dbReference type="AlphaFoldDB" id="A0A1T4RW56"/>
<evidence type="ECO:0000256" key="5">
    <source>
        <dbReference type="ARBA" id="ARBA00023015"/>
    </source>
</evidence>
<gene>
    <name evidence="9" type="ORF">BTE48_13360</name>
</gene>
<dbReference type="Gene3D" id="3.40.640.10">
    <property type="entry name" value="Type I PLP-dependent aspartate aminotransferase-like (Major domain)"/>
    <property type="match status" value="1"/>
</dbReference>
<sequence>MSTLYQQIADELASQIDQGVFQVGDKLPSIRRLSKQKQVSIATIQSAYEQLELRQHIESRPQSGFYVRERVRLPVSSAFMLSKAADDLALPTAVSIKQSAAEVLKRCQQPRLINLGAAIPSAEFLPVKQLQRIMGSLVRQRMDEVVVSVFPPGLEELRLQLAKRMAESGCHVSANEIVITNGCQEALTLCLRAVAKAGDVIAIESPAFVGLLQAIESQGMKAVEIPCHPEQGISLEALKLALEQWPIKAVALVPTNNNPLGSTMPDAHRKQLLAMLKPLQIPVIEDDLFGDLNYSGSRPKAIKAYDEDGRVLYCSSVSKSIASGLRVGWVSAGRYQSQLEFLKSFSSVGTSTLSQMAVAEFLANGGYDRHLRRIQSSYATQVQKMSAAVMRYFPEGTSLSHPSGGYILWVRLPEGVDSMNLHHLALQEGIGVMPGRLFSAREQYQNYLRLNCAIPWSSTVENALKTLGELALRTAPPLD</sequence>
<dbReference type="FunFam" id="3.40.640.10:FF:000023">
    <property type="entry name" value="Transcriptional regulator, GntR family"/>
    <property type="match status" value="1"/>
</dbReference>
<dbReference type="GO" id="GO:0008483">
    <property type="term" value="F:transaminase activity"/>
    <property type="evidence" value="ECO:0007669"/>
    <property type="project" value="UniProtKB-KW"/>
</dbReference>
<feature type="domain" description="HTH gntR-type" evidence="8">
    <location>
        <begin position="2"/>
        <end position="70"/>
    </location>
</feature>
<keyword evidence="4" id="KW-0663">Pyridoxal phosphate</keyword>
<dbReference type="OrthoDB" id="9804020at2"/>
<keyword evidence="7" id="KW-0804">Transcription</keyword>
<protein>
    <recommendedName>
        <fullName evidence="8">HTH gntR-type domain-containing protein</fullName>
    </recommendedName>
</protein>
<dbReference type="InterPro" id="IPR000524">
    <property type="entry name" value="Tscrpt_reg_HTH_GntR"/>
</dbReference>
<dbReference type="PANTHER" id="PTHR46577">
    <property type="entry name" value="HTH-TYPE TRANSCRIPTIONAL REGULATORY PROTEIN GABR"/>
    <property type="match status" value="1"/>
</dbReference>
<dbReference type="Proteomes" id="UP000191418">
    <property type="component" value="Unassembled WGS sequence"/>
</dbReference>
<dbReference type="STRING" id="64969.SAMN02745127_02605"/>
<comment type="similarity">
    <text evidence="1">In the C-terminal section; belongs to the class-I pyridoxal-phosphate-dependent aminotransferase family.</text>
</comment>
<dbReference type="GO" id="GO:0030170">
    <property type="term" value="F:pyridoxal phosphate binding"/>
    <property type="evidence" value="ECO:0007669"/>
    <property type="project" value="InterPro"/>
</dbReference>
<dbReference type="SMART" id="SM00345">
    <property type="entry name" value="HTH_GNTR"/>
    <property type="match status" value="1"/>
</dbReference>
<reference evidence="9 10" key="1">
    <citation type="submission" date="2017-01" db="EMBL/GenBank/DDBJ databases">
        <title>Genome Sequencing of a Marine Spirillum, Oceanospirillum multiglobuliferum ATCC 33336, from Japan.</title>
        <authorList>
            <person name="Carney J.G."/>
            <person name="Trachtenberg A.M."/>
            <person name="Rheaume B.A."/>
            <person name="Linnane J.D."/>
            <person name="Pitts N.L."/>
            <person name="Mykles D.L."/>
            <person name="Maclea K.S."/>
        </authorList>
    </citation>
    <scope>NUCLEOTIDE SEQUENCE [LARGE SCALE GENOMIC DNA]</scope>
    <source>
        <strain evidence="9 10">ATCC 33336</strain>
    </source>
</reference>
<keyword evidence="6" id="KW-0238">DNA-binding</keyword>
<evidence type="ECO:0000256" key="2">
    <source>
        <dbReference type="ARBA" id="ARBA00022576"/>
    </source>
</evidence>
<dbReference type="PANTHER" id="PTHR46577:SF2">
    <property type="entry name" value="TRANSCRIPTIONAL REGULATORY PROTEIN"/>
    <property type="match status" value="1"/>
</dbReference>
<comment type="caution">
    <text evidence="9">The sequence shown here is derived from an EMBL/GenBank/DDBJ whole genome shotgun (WGS) entry which is preliminary data.</text>
</comment>
<evidence type="ECO:0000256" key="4">
    <source>
        <dbReference type="ARBA" id="ARBA00022898"/>
    </source>
</evidence>
<dbReference type="Pfam" id="PF00392">
    <property type="entry name" value="GntR"/>
    <property type="match status" value="1"/>
</dbReference>
<dbReference type="InterPro" id="IPR015421">
    <property type="entry name" value="PyrdxlP-dep_Trfase_major"/>
</dbReference>
<proteinExistence type="inferred from homology"/>
<dbReference type="RefSeq" id="WP_078746144.1">
    <property type="nucleotide sequence ID" value="NZ_FUXG01000021.1"/>
</dbReference>
<dbReference type="PROSITE" id="PS50949">
    <property type="entry name" value="HTH_GNTR"/>
    <property type="match status" value="1"/>
</dbReference>
<dbReference type="InterPro" id="IPR051446">
    <property type="entry name" value="HTH_trans_reg/aminotransferase"/>
</dbReference>
<dbReference type="GO" id="GO:0003677">
    <property type="term" value="F:DNA binding"/>
    <property type="evidence" value="ECO:0007669"/>
    <property type="project" value="UniProtKB-KW"/>
</dbReference>
<dbReference type="InterPro" id="IPR036388">
    <property type="entry name" value="WH-like_DNA-bd_sf"/>
</dbReference>
<dbReference type="CDD" id="cd00609">
    <property type="entry name" value="AAT_like"/>
    <property type="match status" value="1"/>
</dbReference>
<dbReference type="Gene3D" id="1.10.10.10">
    <property type="entry name" value="Winged helix-like DNA-binding domain superfamily/Winged helix DNA-binding domain"/>
    <property type="match status" value="1"/>
</dbReference>
<evidence type="ECO:0000256" key="3">
    <source>
        <dbReference type="ARBA" id="ARBA00022679"/>
    </source>
</evidence>
<keyword evidence="5" id="KW-0805">Transcription regulation</keyword>
<evidence type="ECO:0000259" key="8">
    <source>
        <dbReference type="PROSITE" id="PS50949"/>
    </source>
</evidence>
<dbReference type="Pfam" id="PF00155">
    <property type="entry name" value="Aminotran_1_2"/>
    <property type="match status" value="1"/>
</dbReference>